<keyword evidence="3" id="KW-0732">Signal</keyword>
<keyword evidence="2" id="KW-0472">Membrane</keyword>
<gene>
    <name evidence="5" type="ORF">BAL341_3112</name>
</gene>
<dbReference type="GO" id="GO:0019867">
    <property type="term" value="C:outer membrane"/>
    <property type="evidence" value="ECO:0007669"/>
    <property type="project" value="InterPro"/>
</dbReference>
<evidence type="ECO:0000256" key="1">
    <source>
        <dbReference type="ARBA" id="ARBA00004370"/>
    </source>
</evidence>
<evidence type="ECO:0000259" key="4">
    <source>
        <dbReference type="Pfam" id="PF01103"/>
    </source>
</evidence>
<dbReference type="InterPro" id="IPR000184">
    <property type="entry name" value="Bac_surfAg_D15"/>
</dbReference>
<dbReference type="EMBL" id="CAAJGR010000021">
    <property type="protein sequence ID" value="VHO06051.1"/>
    <property type="molecule type" value="Genomic_DNA"/>
</dbReference>
<dbReference type="AlphaFoldDB" id="A0A486XUD3"/>
<sequence>MKSIVSVTLLMLFCEQAYASCQPVAENQFLTNDTGIRIRSITFTPNNIFDLTDDKSFWLHEFANYTHTVTRESVLADDVLFKAGKPLHLNDLAETERLLRSRRYIREAEVRISHFCADDNSVIVNVSTWDNWSLLPTVDFSSEGGRSKSAFGFEEDNLLGSGNRLSLEYKRDSERTGVNFVFFSPNMFGSFWNSTAAYSKNSDGNNYQLSLNRPFYRLSSPWALGFDLDRVSEDVTEYDAGEEYNSFQRQRNHAKAEFGYRLDTNSHNIHRLKLAVELENVRFFANAETMLDFPENRNLSSVWLEYEGIQANYRKLFNINSFNRTEDFNFGWQLNARLGTYNKGLGADDDALFWQISTRKNWQLSPDLYLLADLSWLQRQFDQPQYLLSTHWQLVKHLSEYNSVVAKLTLDKGKNLFRDEPLYIGGDEQLRAYPNYFQSGESRAMLTAEYRRYTDWSLWQLLDVAFAGYIDAGKVWQSDEQDVNTLDSSTLVGIGAGIRLLSNHSSRGTMIHIDLTRALTDNDNLSGVEVRITATKSF</sequence>
<organism evidence="5">
    <name type="scientific">Rheinheimera sp. BAL341</name>
    <dbReference type="NCBI Taxonomy" id="1708203"/>
    <lineage>
        <taxon>Bacteria</taxon>
        <taxon>Pseudomonadati</taxon>
        <taxon>Pseudomonadota</taxon>
        <taxon>Gammaproteobacteria</taxon>
        <taxon>Chromatiales</taxon>
        <taxon>Chromatiaceae</taxon>
        <taxon>Rheinheimera</taxon>
    </lineage>
</organism>
<comment type="subcellular location">
    <subcellularLocation>
        <location evidence="1">Membrane</location>
    </subcellularLocation>
</comment>
<feature type="signal peptide" evidence="3">
    <location>
        <begin position="1"/>
        <end position="19"/>
    </location>
</feature>
<accession>A0A486XUD3</accession>
<feature type="domain" description="Bacterial surface antigen (D15)" evidence="4">
    <location>
        <begin position="186"/>
        <end position="502"/>
    </location>
</feature>
<protein>
    <recommendedName>
        <fullName evidence="4">Bacterial surface antigen (D15) domain-containing protein</fullName>
    </recommendedName>
</protein>
<feature type="chain" id="PRO_5019717724" description="Bacterial surface antigen (D15) domain-containing protein" evidence="3">
    <location>
        <begin position="20"/>
        <end position="538"/>
    </location>
</feature>
<proteinExistence type="predicted"/>
<dbReference type="Pfam" id="PF01103">
    <property type="entry name" value="Omp85"/>
    <property type="match status" value="1"/>
</dbReference>
<evidence type="ECO:0000256" key="3">
    <source>
        <dbReference type="SAM" id="SignalP"/>
    </source>
</evidence>
<evidence type="ECO:0000256" key="2">
    <source>
        <dbReference type="ARBA" id="ARBA00023136"/>
    </source>
</evidence>
<reference evidence="5" key="1">
    <citation type="submission" date="2019-04" db="EMBL/GenBank/DDBJ databases">
        <authorList>
            <person name="Brambilla D."/>
        </authorList>
    </citation>
    <scope>NUCLEOTIDE SEQUENCE</scope>
    <source>
        <strain evidence="5">BAL1</strain>
    </source>
</reference>
<evidence type="ECO:0000313" key="5">
    <source>
        <dbReference type="EMBL" id="VHO06051.1"/>
    </source>
</evidence>
<name>A0A486XUD3_9GAMM</name>
<dbReference type="Gene3D" id="2.40.160.50">
    <property type="entry name" value="membrane protein fhac: a member of the omp85/tpsb transporter family"/>
    <property type="match status" value="1"/>
</dbReference>